<dbReference type="Proteomes" id="UP001632038">
    <property type="component" value="Unassembled WGS sequence"/>
</dbReference>
<comment type="caution">
    <text evidence="3">The sequence shown here is derived from an EMBL/GenBank/DDBJ whole genome shotgun (WGS) entry which is preliminary data.</text>
</comment>
<keyword evidence="2" id="KW-0732">Signal</keyword>
<feature type="compositionally biased region" description="Basic and acidic residues" evidence="1">
    <location>
        <begin position="41"/>
        <end position="51"/>
    </location>
</feature>
<gene>
    <name evidence="3" type="ORF">CASFOL_001886</name>
</gene>
<name>A0ABD3ECV7_9LAMI</name>
<feature type="compositionally biased region" description="Pro residues" evidence="1">
    <location>
        <begin position="63"/>
        <end position="78"/>
    </location>
</feature>
<evidence type="ECO:0000256" key="2">
    <source>
        <dbReference type="SAM" id="SignalP"/>
    </source>
</evidence>
<keyword evidence="4" id="KW-1185">Reference proteome</keyword>
<evidence type="ECO:0000313" key="3">
    <source>
        <dbReference type="EMBL" id="KAL3652205.1"/>
    </source>
</evidence>
<feature type="chain" id="PRO_5044849929" description="Proline-rich protein" evidence="2">
    <location>
        <begin position="23"/>
        <end position="78"/>
    </location>
</feature>
<proteinExistence type="predicted"/>
<evidence type="ECO:0000256" key="1">
    <source>
        <dbReference type="SAM" id="MobiDB-lite"/>
    </source>
</evidence>
<evidence type="ECO:0008006" key="5">
    <source>
        <dbReference type="Google" id="ProtNLM"/>
    </source>
</evidence>
<reference evidence="4" key="1">
    <citation type="journal article" date="2024" name="IScience">
        <title>Strigolactones Initiate the Formation of Haustorium-like Structures in Castilleja.</title>
        <authorList>
            <person name="Buerger M."/>
            <person name="Peterson D."/>
            <person name="Chory J."/>
        </authorList>
    </citation>
    <scope>NUCLEOTIDE SEQUENCE [LARGE SCALE GENOMIC DNA]</scope>
</reference>
<sequence length="78" mass="9033">MKPALLVVIYFFFFNAIMLTHCVRNPSVNYNIFANHKYYEVERDGDPRRPSEPVASTPQRRSMPPPELQSPPPPSPLY</sequence>
<feature type="region of interest" description="Disordered" evidence="1">
    <location>
        <begin position="41"/>
        <end position="78"/>
    </location>
</feature>
<dbReference type="EMBL" id="JAVIJP010000005">
    <property type="protein sequence ID" value="KAL3652205.1"/>
    <property type="molecule type" value="Genomic_DNA"/>
</dbReference>
<protein>
    <recommendedName>
        <fullName evidence="5">Proline-rich protein</fullName>
    </recommendedName>
</protein>
<evidence type="ECO:0000313" key="4">
    <source>
        <dbReference type="Proteomes" id="UP001632038"/>
    </source>
</evidence>
<organism evidence="3 4">
    <name type="scientific">Castilleja foliolosa</name>
    <dbReference type="NCBI Taxonomy" id="1961234"/>
    <lineage>
        <taxon>Eukaryota</taxon>
        <taxon>Viridiplantae</taxon>
        <taxon>Streptophyta</taxon>
        <taxon>Embryophyta</taxon>
        <taxon>Tracheophyta</taxon>
        <taxon>Spermatophyta</taxon>
        <taxon>Magnoliopsida</taxon>
        <taxon>eudicotyledons</taxon>
        <taxon>Gunneridae</taxon>
        <taxon>Pentapetalae</taxon>
        <taxon>asterids</taxon>
        <taxon>lamiids</taxon>
        <taxon>Lamiales</taxon>
        <taxon>Orobanchaceae</taxon>
        <taxon>Pedicularideae</taxon>
        <taxon>Castillejinae</taxon>
        <taxon>Castilleja</taxon>
    </lineage>
</organism>
<accession>A0ABD3ECV7</accession>
<feature type="signal peptide" evidence="2">
    <location>
        <begin position="1"/>
        <end position="22"/>
    </location>
</feature>
<dbReference type="AlphaFoldDB" id="A0ABD3ECV7"/>